<feature type="region of interest" description="Disordered" evidence="1">
    <location>
        <begin position="36"/>
        <end position="62"/>
    </location>
</feature>
<dbReference type="Proteomes" id="UP001420932">
    <property type="component" value="Unassembled WGS sequence"/>
</dbReference>
<evidence type="ECO:0000256" key="1">
    <source>
        <dbReference type="SAM" id="MobiDB-lite"/>
    </source>
</evidence>
<accession>A0AAP0K2P9</accession>
<dbReference type="AlphaFoldDB" id="A0AAP0K2P9"/>
<dbReference type="EMBL" id="JBBNAF010000005">
    <property type="protein sequence ID" value="KAK9143565.1"/>
    <property type="molecule type" value="Genomic_DNA"/>
</dbReference>
<protein>
    <submittedName>
        <fullName evidence="2">Uncharacterized protein</fullName>
    </submittedName>
</protein>
<comment type="caution">
    <text evidence="2">The sequence shown here is derived from an EMBL/GenBank/DDBJ whole genome shotgun (WGS) entry which is preliminary data.</text>
</comment>
<evidence type="ECO:0000313" key="2">
    <source>
        <dbReference type="EMBL" id="KAK9143565.1"/>
    </source>
</evidence>
<name>A0AAP0K2P9_9MAGN</name>
<evidence type="ECO:0000313" key="3">
    <source>
        <dbReference type="Proteomes" id="UP001420932"/>
    </source>
</evidence>
<reference evidence="2 3" key="1">
    <citation type="submission" date="2024-01" db="EMBL/GenBank/DDBJ databases">
        <title>Genome assemblies of Stephania.</title>
        <authorList>
            <person name="Yang L."/>
        </authorList>
    </citation>
    <scope>NUCLEOTIDE SEQUENCE [LARGE SCALE GENOMIC DNA]</scope>
    <source>
        <strain evidence="2">YNDBR</strain>
        <tissue evidence="2">Leaf</tissue>
    </source>
</reference>
<feature type="compositionally biased region" description="Polar residues" evidence="1">
    <location>
        <begin position="53"/>
        <end position="62"/>
    </location>
</feature>
<sequence>MLLAMVEHSRSEALDFFTNRQPNPDGFSPKILKKEQIRKSGRKRDRPKVSISLGPNAQASSNTCHPFSCATFIHIVNSHTRP</sequence>
<gene>
    <name evidence="2" type="ORF">Syun_012965</name>
</gene>
<organism evidence="2 3">
    <name type="scientific">Stephania yunnanensis</name>
    <dbReference type="NCBI Taxonomy" id="152371"/>
    <lineage>
        <taxon>Eukaryota</taxon>
        <taxon>Viridiplantae</taxon>
        <taxon>Streptophyta</taxon>
        <taxon>Embryophyta</taxon>
        <taxon>Tracheophyta</taxon>
        <taxon>Spermatophyta</taxon>
        <taxon>Magnoliopsida</taxon>
        <taxon>Ranunculales</taxon>
        <taxon>Menispermaceae</taxon>
        <taxon>Menispermoideae</taxon>
        <taxon>Cissampelideae</taxon>
        <taxon>Stephania</taxon>
    </lineage>
</organism>
<keyword evidence="3" id="KW-1185">Reference proteome</keyword>
<proteinExistence type="predicted"/>